<dbReference type="InterPro" id="IPR017926">
    <property type="entry name" value="GATASE"/>
</dbReference>
<dbReference type="InterPro" id="IPR050472">
    <property type="entry name" value="Anth_synth/Amidotransfase"/>
</dbReference>
<feature type="domain" description="Glutamine amidotransferase" evidence="2">
    <location>
        <begin position="3"/>
        <end position="54"/>
    </location>
</feature>
<dbReference type="Pfam" id="PF00117">
    <property type="entry name" value="GATase"/>
    <property type="match status" value="1"/>
</dbReference>
<comment type="caution">
    <text evidence="3">The sequence shown here is derived from an EMBL/GenBank/DDBJ whole genome shotgun (WGS) entry which is preliminary data.</text>
</comment>
<accession>A0ABV1CXU6</accession>
<evidence type="ECO:0000256" key="1">
    <source>
        <dbReference type="ARBA" id="ARBA00022962"/>
    </source>
</evidence>
<evidence type="ECO:0000313" key="4">
    <source>
        <dbReference type="Proteomes" id="UP001433088"/>
    </source>
</evidence>
<gene>
    <name evidence="3" type="ORF">WMO23_02870</name>
</gene>
<dbReference type="PRINTS" id="PR00097">
    <property type="entry name" value="ANTSNTHASEII"/>
</dbReference>
<dbReference type="Proteomes" id="UP001433088">
    <property type="component" value="Unassembled WGS sequence"/>
</dbReference>
<dbReference type="EMBL" id="JBBMEU010000010">
    <property type="protein sequence ID" value="MEQ2421679.1"/>
    <property type="molecule type" value="Genomic_DNA"/>
</dbReference>
<evidence type="ECO:0000313" key="3">
    <source>
        <dbReference type="EMBL" id="MEQ2421679.1"/>
    </source>
</evidence>
<keyword evidence="4" id="KW-1185">Reference proteome</keyword>
<dbReference type="InterPro" id="IPR029062">
    <property type="entry name" value="Class_I_gatase-like"/>
</dbReference>
<dbReference type="PANTHER" id="PTHR43418:SF4">
    <property type="entry name" value="MULTIFUNCTIONAL TRYPTOPHAN BIOSYNTHESIS PROTEIN"/>
    <property type="match status" value="1"/>
</dbReference>
<dbReference type="Gene3D" id="3.40.50.880">
    <property type="match status" value="1"/>
</dbReference>
<evidence type="ECO:0000259" key="2">
    <source>
        <dbReference type="Pfam" id="PF00117"/>
    </source>
</evidence>
<proteinExistence type="predicted"/>
<dbReference type="PANTHER" id="PTHR43418">
    <property type="entry name" value="MULTIFUNCTIONAL TRYPTOPHAN BIOSYNTHESIS PROTEIN-RELATED"/>
    <property type="match status" value="1"/>
</dbReference>
<protein>
    <recommendedName>
        <fullName evidence="2">Glutamine amidotransferase domain-containing protein</fullName>
    </recommendedName>
</protein>
<dbReference type="SUPFAM" id="SSF52317">
    <property type="entry name" value="Class I glutamine amidotransferase-like"/>
    <property type="match status" value="1"/>
</dbReference>
<sequence>MYLLIDNYDSFTYNLADLVAETGCDVQVCRCDQIGRNEIAALNPQGLIISPGLKRISKPI</sequence>
<keyword evidence="1" id="KW-0315">Glutamine amidotransferase</keyword>
<dbReference type="RefSeq" id="WP_296820974.1">
    <property type="nucleotide sequence ID" value="NZ_JBBMEU010000010.1"/>
</dbReference>
<name>A0ABV1CXU6_9FIRM</name>
<reference evidence="3 4" key="1">
    <citation type="submission" date="2024-03" db="EMBL/GenBank/DDBJ databases">
        <title>Human intestinal bacterial collection.</title>
        <authorList>
            <person name="Pauvert C."/>
            <person name="Hitch T.C.A."/>
            <person name="Clavel T."/>
        </authorList>
    </citation>
    <scope>NUCLEOTIDE SEQUENCE [LARGE SCALE GENOMIC DNA]</scope>
    <source>
        <strain evidence="3 4">CLA-AA-H81</strain>
    </source>
</reference>
<organism evidence="3 4">
    <name type="scientific">Megasphaera intestinihominis</name>
    <dbReference type="NCBI Taxonomy" id="3133159"/>
    <lineage>
        <taxon>Bacteria</taxon>
        <taxon>Bacillati</taxon>
        <taxon>Bacillota</taxon>
        <taxon>Negativicutes</taxon>
        <taxon>Veillonellales</taxon>
        <taxon>Veillonellaceae</taxon>
        <taxon>Megasphaera</taxon>
    </lineage>
</organism>